<proteinExistence type="predicted"/>
<organism evidence="1 2">
    <name type="scientific">Vibrio pomeroyi</name>
    <dbReference type="NCBI Taxonomy" id="198832"/>
    <lineage>
        <taxon>Bacteria</taxon>
        <taxon>Pseudomonadati</taxon>
        <taxon>Pseudomonadota</taxon>
        <taxon>Gammaproteobacteria</taxon>
        <taxon>Vibrionales</taxon>
        <taxon>Vibrionaceae</taxon>
        <taxon>Vibrio</taxon>
    </lineage>
</organism>
<reference evidence="1 2" key="1">
    <citation type="journal article" date="2024" name="ISME J.">
        <title>Tailless and filamentous prophages are predominant in marine Vibrio.</title>
        <authorList>
            <person name="Steensen K."/>
            <person name="Seneca J."/>
            <person name="Bartlau N."/>
            <person name="Yu X.A."/>
            <person name="Hussain F.A."/>
            <person name="Polz M.F."/>
        </authorList>
    </citation>
    <scope>NUCLEOTIDE SEQUENCE [LARGE SCALE GENOMIC DNA]</scope>
    <source>
        <strain evidence="1 2">10N.239.312.F12</strain>
    </source>
</reference>
<name>A0ABV4MQT8_9VIBR</name>
<dbReference type="EMBL" id="JBFSSG010000001">
    <property type="protein sequence ID" value="MEZ8719491.1"/>
    <property type="molecule type" value="Genomic_DNA"/>
</dbReference>
<sequence>MSKSTSNFLTRLFKSPAKKPALTKKRVSKSSPQWKELGKLTSRNVRGLFDTIESCVYMDTGDVIVLDTRIKNRTTNRQEIAAEIHQWATYRGLIRAGEVIAVR</sequence>
<protein>
    <submittedName>
        <fullName evidence="1">Uncharacterized protein</fullName>
    </submittedName>
</protein>
<gene>
    <name evidence="1" type="ORF">AB6D66_00335</name>
</gene>
<accession>A0ABV4MQT8</accession>
<evidence type="ECO:0000313" key="2">
    <source>
        <dbReference type="Proteomes" id="UP001570071"/>
    </source>
</evidence>
<evidence type="ECO:0000313" key="1">
    <source>
        <dbReference type="EMBL" id="MEZ8719491.1"/>
    </source>
</evidence>
<dbReference type="Proteomes" id="UP001570071">
    <property type="component" value="Unassembled WGS sequence"/>
</dbReference>
<comment type="caution">
    <text evidence="1">The sequence shown here is derived from an EMBL/GenBank/DDBJ whole genome shotgun (WGS) entry which is preliminary data.</text>
</comment>
<dbReference type="RefSeq" id="WP_269337241.1">
    <property type="nucleotide sequence ID" value="NZ_JBFSSG010000001.1"/>
</dbReference>
<keyword evidence="2" id="KW-1185">Reference proteome</keyword>